<keyword evidence="18" id="KW-0464">Manganese</keyword>
<dbReference type="InParanoid" id="E0VWK8"/>
<feature type="transmembrane region" description="Helical" evidence="20">
    <location>
        <begin position="12"/>
        <end position="36"/>
    </location>
</feature>
<keyword evidence="15 20" id="KW-0472">Membrane</keyword>
<evidence type="ECO:0000313" key="23">
    <source>
        <dbReference type="EMBL" id="EEB17764.1"/>
    </source>
</evidence>
<dbReference type="GO" id="GO:0005789">
    <property type="term" value="C:endoplasmic reticulum membrane"/>
    <property type="evidence" value="ECO:0007669"/>
    <property type="project" value="UniProtKB-SubCell"/>
</dbReference>
<evidence type="ECO:0000256" key="16">
    <source>
        <dbReference type="ARBA" id="ARBA00023157"/>
    </source>
</evidence>
<organism>
    <name type="scientific">Pediculus humanus subsp. corporis</name>
    <name type="common">Body louse</name>
    <dbReference type="NCBI Taxonomy" id="121224"/>
    <lineage>
        <taxon>Eukaryota</taxon>
        <taxon>Metazoa</taxon>
        <taxon>Ecdysozoa</taxon>
        <taxon>Arthropoda</taxon>
        <taxon>Hexapoda</taxon>
        <taxon>Insecta</taxon>
        <taxon>Pterygota</taxon>
        <taxon>Neoptera</taxon>
        <taxon>Paraneoptera</taxon>
        <taxon>Psocodea</taxon>
        <taxon>Troctomorpha</taxon>
        <taxon>Phthiraptera</taxon>
        <taxon>Anoplura</taxon>
        <taxon>Pediculidae</taxon>
        <taxon>Pediculus</taxon>
    </lineage>
</organism>
<dbReference type="GO" id="GO:0015012">
    <property type="term" value="P:heparan sulfate proteoglycan biosynthetic process"/>
    <property type="evidence" value="ECO:0007669"/>
    <property type="project" value="UniProtKB-ARBA"/>
</dbReference>
<evidence type="ECO:0000256" key="2">
    <source>
        <dbReference type="ARBA" id="ARBA00004323"/>
    </source>
</evidence>
<gene>
    <name evidence="24" type="primary">8231455</name>
    <name evidence="23" type="ORF">Phum_PHUM488440</name>
</gene>
<feature type="domain" description="Exostosin GT47" evidence="21">
    <location>
        <begin position="95"/>
        <end position="358"/>
    </location>
</feature>
<evidence type="ECO:0000256" key="4">
    <source>
        <dbReference type="ARBA" id="ARBA00004922"/>
    </source>
</evidence>
<dbReference type="PANTHER" id="PTHR48261:SF5">
    <property type="entry name" value="EXOSTOSIN GLYCOSYLTRANSFERASE 2"/>
    <property type="match status" value="1"/>
</dbReference>
<reference evidence="24" key="3">
    <citation type="submission" date="2020-05" db="UniProtKB">
        <authorList>
            <consortium name="EnsemblMetazoa"/>
        </authorList>
    </citation>
    <scope>IDENTIFICATION</scope>
    <source>
        <strain evidence="24">USDA</strain>
    </source>
</reference>
<dbReference type="FunCoup" id="E0VWK8">
    <property type="interactions" value="834"/>
</dbReference>
<dbReference type="Gene3D" id="3.90.550.10">
    <property type="entry name" value="Spore Coat Polysaccharide Biosynthesis Protein SpsA, Chain A"/>
    <property type="match status" value="1"/>
</dbReference>
<evidence type="ECO:0000259" key="22">
    <source>
        <dbReference type="Pfam" id="PF09258"/>
    </source>
</evidence>
<evidence type="ECO:0000256" key="3">
    <source>
        <dbReference type="ARBA" id="ARBA00004648"/>
    </source>
</evidence>
<keyword evidence="7 23" id="KW-0328">Glycosyltransferase</keyword>
<dbReference type="Pfam" id="PF03016">
    <property type="entry name" value="Exostosin_GT47"/>
    <property type="match status" value="1"/>
</dbReference>
<dbReference type="Pfam" id="PF09258">
    <property type="entry name" value="Glyco_transf_64"/>
    <property type="match status" value="1"/>
</dbReference>
<reference evidence="23" key="1">
    <citation type="submission" date="2007-04" db="EMBL/GenBank/DDBJ databases">
        <title>Annotation of Pediculus humanus corporis strain USDA.</title>
        <authorList>
            <person name="Kirkness E."/>
            <person name="Hannick L."/>
            <person name="Hass B."/>
            <person name="Bruggner R."/>
            <person name="Lawson D."/>
            <person name="Bidwell S."/>
            <person name="Joardar V."/>
            <person name="Caler E."/>
            <person name="Walenz B."/>
            <person name="Inman J."/>
            <person name="Schobel S."/>
            <person name="Galinsky K."/>
            <person name="Amedeo P."/>
            <person name="Strausberg R."/>
        </authorList>
    </citation>
    <scope>NUCLEOTIDE SEQUENCE</scope>
    <source>
        <strain evidence="23">USDA</strain>
    </source>
</reference>
<dbReference type="GO" id="GO:0050508">
    <property type="term" value="F:glucuronosyl-N-acetylglucosaminyl-proteoglycan 4-alpha-N-acetylglucosaminyltransferase activity"/>
    <property type="evidence" value="ECO:0007669"/>
    <property type="project" value="UniProtKB-EC"/>
</dbReference>
<keyword evidence="25" id="KW-1185">Reference proteome</keyword>
<keyword evidence="17" id="KW-0325">Glycoprotein</keyword>
<keyword evidence="11" id="KW-0256">Endoplasmic reticulum</keyword>
<dbReference type="SUPFAM" id="SSF53448">
    <property type="entry name" value="Nucleotide-diphospho-sugar transferases"/>
    <property type="match status" value="1"/>
</dbReference>
<evidence type="ECO:0000256" key="6">
    <source>
        <dbReference type="ARBA" id="ARBA00012194"/>
    </source>
</evidence>
<dbReference type="VEuPathDB" id="VectorBase:PHUM488440"/>
<dbReference type="GO" id="GO:0015020">
    <property type="term" value="F:glucuronosyltransferase activity"/>
    <property type="evidence" value="ECO:0007669"/>
    <property type="project" value="UniProtKB-ARBA"/>
</dbReference>
<evidence type="ECO:0000256" key="12">
    <source>
        <dbReference type="ARBA" id="ARBA00022968"/>
    </source>
</evidence>
<feature type="domain" description="Glycosyl transferase 64" evidence="22">
    <location>
        <begin position="434"/>
        <end position="679"/>
    </location>
</feature>
<dbReference type="EMBL" id="AAZO01005918">
    <property type="status" value="NOT_ANNOTATED_CDS"/>
    <property type="molecule type" value="Genomic_DNA"/>
</dbReference>
<keyword evidence="13 20" id="KW-1133">Transmembrane helix</keyword>
<dbReference type="OrthoDB" id="5954868at2759"/>
<comment type="pathway">
    <text evidence="4">Protein modification; protein glycosylation.</text>
</comment>
<keyword evidence="12" id="KW-0735">Signal-anchor</keyword>
<keyword evidence="14" id="KW-0333">Golgi apparatus</keyword>
<dbReference type="FunFam" id="3.90.550.10:FF:000035">
    <property type="entry name" value="Putative Exostosin-2"/>
    <property type="match status" value="1"/>
</dbReference>
<keyword evidence="16" id="KW-1015">Disulfide bond</keyword>
<comment type="subcellular location">
    <subcellularLocation>
        <location evidence="3">Endoplasmic reticulum membrane</location>
        <topology evidence="3">Single-pass type II membrane protein</topology>
    </subcellularLocation>
    <subcellularLocation>
        <location evidence="2">Golgi apparatus membrane</location>
        <topology evidence="2">Single-pass type II membrane protein</topology>
    </subcellularLocation>
</comment>
<comment type="similarity">
    <text evidence="5">Belongs to the glycosyltransferase 47 family.</text>
</comment>
<evidence type="ECO:0000256" key="10">
    <source>
        <dbReference type="ARBA" id="ARBA00022723"/>
    </source>
</evidence>
<dbReference type="STRING" id="121224.E0VWK8"/>
<dbReference type="GO" id="GO:0000139">
    <property type="term" value="C:Golgi membrane"/>
    <property type="evidence" value="ECO:0007669"/>
    <property type="project" value="UniProtKB-SubCell"/>
</dbReference>
<evidence type="ECO:0000256" key="18">
    <source>
        <dbReference type="ARBA" id="ARBA00023211"/>
    </source>
</evidence>
<evidence type="ECO:0000256" key="7">
    <source>
        <dbReference type="ARBA" id="ARBA00022676"/>
    </source>
</evidence>
<dbReference type="GO" id="GO:0046872">
    <property type="term" value="F:metal ion binding"/>
    <property type="evidence" value="ECO:0007669"/>
    <property type="project" value="UniProtKB-KW"/>
</dbReference>
<dbReference type="EMBL" id="DS235822">
    <property type="protein sequence ID" value="EEB17764.1"/>
    <property type="molecule type" value="Genomic_DNA"/>
</dbReference>
<dbReference type="InterPro" id="IPR029044">
    <property type="entry name" value="Nucleotide-diphossugar_trans"/>
</dbReference>
<comment type="cofactor">
    <cofactor evidence="1">
        <name>Mn(2+)</name>
        <dbReference type="ChEBI" id="CHEBI:29035"/>
    </cofactor>
</comment>
<dbReference type="HOGENOM" id="CLU_013906_4_1_1"/>
<evidence type="ECO:0000256" key="1">
    <source>
        <dbReference type="ARBA" id="ARBA00001936"/>
    </source>
</evidence>
<reference evidence="23" key="2">
    <citation type="submission" date="2007-04" db="EMBL/GenBank/DDBJ databases">
        <title>The genome of the human body louse.</title>
        <authorList>
            <consortium name="The Human Body Louse Genome Consortium"/>
            <person name="Kirkness E."/>
            <person name="Walenz B."/>
            <person name="Hass B."/>
            <person name="Bruggner R."/>
            <person name="Strausberg R."/>
        </authorList>
    </citation>
    <scope>NUCLEOTIDE SEQUENCE</scope>
    <source>
        <strain evidence="23">USDA</strain>
    </source>
</reference>
<dbReference type="CTD" id="8231455"/>
<evidence type="ECO:0000256" key="11">
    <source>
        <dbReference type="ARBA" id="ARBA00022824"/>
    </source>
</evidence>
<protein>
    <recommendedName>
        <fullName evidence="19">Exostosin-2</fullName>
        <ecNumber evidence="6">2.4.1.224</ecNumber>
    </recommendedName>
</protein>
<evidence type="ECO:0000313" key="24">
    <source>
        <dbReference type="EnsemblMetazoa" id="PHUM488440-PA"/>
    </source>
</evidence>
<dbReference type="InterPro" id="IPR004263">
    <property type="entry name" value="Exostosin"/>
</dbReference>
<name>E0VWK8_PEDHC</name>
<evidence type="ECO:0000256" key="20">
    <source>
        <dbReference type="SAM" id="Phobius"/>
    </source>
</evidence>
<evidence type="ECO:0000256" key="9">
    <source>
        <dbReference type="ARBA" id="ARBA00022692"/>
    </source>
</evidence>
<dbReference type="InterPro" id="IPR040911">
    <property type="entry name" value="Exostosin_GT47"/>
</dbReference>
<keyword evidence="8 23" id="KW-0808">Transferase</keyword>
<evidence type="ECO:0000313" key="25">
    <source>
        <dbReference type="Proteomes" id="UP000009046"/>
    </source>
</evidence>
<evidence type="ECO:0000256" key="19">
    <source>
        <dbReference type="ARBA" id="ARBA00069568"/>
    </source>
</evidence>
<evidence type="ECO:0000256" key="8">
    <source>
        <dbReference type="ARBA" id="ARBA00022679"/>
    </source>
</evidence>
<dbReference type="OMA" id="NCTFWDC"/>
<evidence type="ECO:0000256" key="5">
    <source>
        <dbReference type="ARBA" id="ARBA00010271"/>
    </source>
</evidence>
<evidence type="ECO:0000256" key="15">
    <source>
        <dbReference type="ARBA" id="ARBA00023136"/>
    </source>
</evidence>
<evidence type="ECO:0000256" key="17">
    <source>
        <dbReference type="ARBA" id="ARBA00023180"/>
    </source>
</evidence>
<dbReference type="EC" id="2.4.1.224" evidence="6"/>
<evidence type="ECO:0000256" key="14">
    <source>
        <dbReference type="ARBA" id="ARBA00023034"/>
    </source>
</evidence>
<evidence type="ECO:0000259" key="21">
    <source>
        <dbReference type="Pfam" id="PF03016"/>
    </source>
</evidence>
<dbReference type="EnsemblMetazoa" id="PHUM488440-RA">
    <property type="protein sequence ID" value="PHUM488440-PA"/>
    <property type="gene ID" value="PHUM488440"/>
</dbReference>
<dbReference type="InterPro" id="IPR015338">
    <property type="entry name" value="GT64_dom"/>
</dbReference>
<accession>E0VWK8</accession>
<keyword evidence="9 20" id="KW-0812">Transmembrane</keyword>
<dbReference type="PANTHER" id="PTHR48261">
    <property type="entry name" value="ACETYLGLUCOSAMINYLTRANSFERASE"/>
    <property type="match status" value="1"/>
</dbReference>
<dbReference type="eggNOG" id="KOG1022">
    <property type="taxonomic scope" value="Eukaryota"/>
</dbReference>
<evidence type="ECO:0000256" key="13">
    <source>
        <dbReference type="ARBA" id="ARBA00022989"/>
    </source>
</evidence>
<dbReference type="Proteomes" id="UP000009046">
    <property type="component" value="Unassembled WGS sequence"/>
</dbReference>
<dbReference type="GeneID" id="8231455"/>
<dbReference type="KEGG" id="phu:Phum_PHUM488440"/>
<sequence>MKTKSTIHLDRYKSFFFLLFFIIVFSLSLLTIFHFLPLKVSQVRKNEPVILYTDWKDLPVLALKKTSPIGEPRNPKCTHYDCFNIYRCGQRDHIIQVYVYPLKTYINEKAEHVVPQMSLEYYKILKAIINSKYYSPNPDEACILVPSIDTLNQNKLKLKEVSQVLASLPHWRNGENHLIWNFIPGTSPDYSTVVELNVGKSIIAGAGFSSWSFRYGFDISLPLFSPYAKSIKTLNKSQEKKWFVINSQANLHSDYERELGALSGVVKLELCENGDPRFRCHQGIAYNYPSVLQHATFCIIIRGARLAQQALLESLSAGCIPVIAADLMVLPFQDVIDWKRASITILESDLSSLIEKLSSVSDDKKLELQQQGTWLYQRYFESIEKITLTTLDIINQRVYPQNSLHYEDWNIPKQMLSSKNPLKLELTAPRAPGFTAVILTYDRVESLFLLIQQLSKVPSLSKILVIWNNQKKEPPASSLWPKLIIPMELIRTKENKLSNRFYPYDQIETEAVLSIDDDIVMLTPDELEFGYEVWREFPDRIVGFPSRTHVWDNNTGQWKYESEWTNKISMVLTGAAFHHKYWNYLYTTAMPGDIKQWVDNHMNCEDIAMNFLVANITRKSPIKVTPRKKFKCPECTNTEMLSADLTHMVERSHCINKFAAIYGNMPLVDVEFRADPVLFKDSFPEKLKRYKDIGSL</sequence>
<dbReference type="AlphaFoldDB" id="E0VWK8"/>
<dbReference type="RefSeq" id="XP_002430502.1">
    <property type="nucleotide sequence ID" value="XM_002430457.1"/>
</dbReference>
<proteinExistence type="inferred from homology"/>
<keyword evidence="10" id="KW-0479">Metal-binding</keyword>